<feature type="compositionally biased region" description="Basic and acidic residues" evidence="1">
    <location>
        <begin position="106"/>
        <end position="130"/>
    </location>
</feature>
<reference evidence="2" key="1">
    <citation type="submission" date="2020-02" db="EMBL/GenBank/DDBJ databases">
        <authorList>
            <person name="Meier V. D."/>
        </authorList>
    </citation>
    <scope>NUCLEOTIDE SEQUENCE</scope>
    <source>
        <strain evidence="2">AVDCRST_MAG41</strain>
    </source>
</reference>
<evidence type="ECO:0000256" key="1">
    <source>
        <dbReference type="SAM" id="MobiDB-lite"/>
    </source>
</evidence>
<gene>
    <name evidence="2" type="ORF">AVDCRST_MAG41-1293</name>
</gene>
<protein>
    <submittedName>
        <fullName evidence="2">Uncharacterized protein</fullName>
    </submittedName>
</protein>
<proteinExistence type="predicted"/>
<feature type="non-terminal residue" evidence="2">
    <location>
        <position position="236"/>
    </location>
</feature>
<feature type="compositionally biased region" description="Low complexity" evidence="1">
    <location>
        <begin position="160"/>
        <end position="179"/>
    </location>
</feature>
<sequence>DPDRAGDPRAGLRPAERLLRPVPGDPAVHGGRGRGRGRLGDVRGRRGLPGAGGHRGRDQAAPPDVPQHPAVGDLRGQPAAGGRAARGRLHRHPEVPPRAGQGRGGRPGDRPAAGDRAALRDLLPGRDGLRAGRQPGPHRAGPGRSALAPGRAGPDHRVHGGAAVAGRRRAAPGGHAGAALPQPGLRGPRTQPRHPAVHRRPRGDGGEAALLPQPDPGPEGTGVDLATQHRLIDRLL</sequence>
<dbReference type="AlphaFoldDB" id="A0A6J4I0Z2"/>
<feature type="compositionally biased region" description="Basic residues" evidence="1">
    <location>
        <begin position="191"/>
        <end position="201"/>
    </location>
</feature>
<organism evidence="2">
    <name type="scientific">uncultured Mycobacteriales bacterium</name>
    <dbReference type="NCBI Taxonomy" id="581187"/>
    <lineage>
        <taxon>Bacteria</taxon>
        <taxon>Bacillati</taxon>
        <taxon>Actinomycetota</taxon>
        <taxon>Actinomycetes</taxon>
        <taxon>Mycobacteriales</taxon>
        <taxon>environmental samples</taxon>
    </lineage>
</organism>
<feature type="region of interest" description="Disordered" evidence="1">
    <location>
        <begin position="1"/>
        <end position="226"/>
    </location>
</feature>
<dbReference type="EMBL" id="CADCTP010000127">
    <property type="protein sequence ID" value="CAA9239194.1"/>
    <property type="molecule type" value="Genomic_DNA"/>
</dbReference>
<evidence type="ECO:0000313" key="2">
    <source>
        <dbReference type="EMBL" id="CAA9239194.1"/>
    </source>
</evidence>
<feature type="non-terminal residue" evidence="2">
    <location>
        <position position="1"/>
    </location>
</feature>
<name>A0A6J4I0Z2_9ACTN</name>
<accession>A0A6J4I0Z2</accession>